<dbReference type="InterPro" id="IPR015798">
    <property type="entry name" value="Cu_amine_oxidase_C"/>
</dbReference>
<dbReference type="Gene3D" id="2.40.50.930">
    <property type="match status" value="1"/>
</dbReference>
<feature type="domain" description="POLO box" evidence="8">
    <location>
        <begin position="301"/>
        <end position="380"/>
    </location>
</feature>
<dbReference type="CDD" id="cd13114">
    <property type="entry name" value="POLO_box_Plk4_1"/>
    <property type="match status" value="1"/>
</dbReference>
<gene>
    <name evidence="11" type="primary">PLK4_1</name>
    <name evidence="11" type="ORF">OS493_008215</name>
</gene>
<name>A0A9X0DAP4_9CNID</name>
<organism evidence="11 12">
    <name type="scientific">Desmophyllum pertusum</name>
    <dbReference type="NCBI Taxonomy" id="174260"/>
    <lineage>
        <taxon>Eukaryota</taxon>
        <taxon>Metazoa</taxon>
        <taxon>Cnidaria</taxon>
        <taxon>Anthozoa</taxon>
        <taxon>Hexacorallia</taxon>
        <taxon>Scleractinia</taxon>
        <taxon>Caryophylliina</taxon>
        <taxon>Caryophylliidae</taxon>
        <taxon>Desmophyllum</taxon>
    </lineage>
</organism>
<dbReference type="GO" id="GO:0048038">
    <property type="term" value="F:quinone binding"/>
    <property type="evidence" value="ECO:0007669"/>
    <property type="project" value="InterPro"/>
</dbReference>
<feature type="region of interest" description="Disordered" evidence="7">
    <location>
        <begin position="226"/>
        <end position="278"/>
    </location>
</feature>
<dbReference type="InterPro" id="IPR046437">
    <property type="entry name" value="Ser_Thr-PK_POLO_box_1_sf"/>
</dbReference>
<evidence type="ECO:0000259" key="10">
    <source>
        <dbReference type="PROSITE" id="PS51985"/>
    </source>
</evidence>
<dbReference type="Gene3D" id="2.70.98.20">
    <property type="entry name" value="Copper amine oxidase, catalytic domain"/>
    <property type="match status" value="1"/>
</dbReference>
<dbReference type="OrthoDB" id="10004143at2759"/>
<proteinExistence type="predicted"/>
<dbReference type="InterPro" id="IPR047108">
    <property type="entry name" value="Plk4-like_POLO_box_2_sf"/>
</dbReference>
<evidence type="ECO:0000256" key="2">
    <source>
        <dbReference type="ARBA" id="ARBA00022679"/>
    </source>
</evidence>
<evidence type="ECO:0000256" key="1">
    <source>
        <dbReference type="ARBA" id="ARBA00022527"/>
    </source>
</evidence>
<reference evidence="11" key="1">
    <citation type="submission" date="2023-01" db="EMBL/GenBank/DDBJ databases">
        <title>Genome assembly of the deep-sea coral Lophelia pertusa.</title>
        <authorList>
            <person name="Herrera S."/>
            <person name="Cordes E."/>
        </authorList>
    </citation>
    <scope>NUCLEOTIDE SEQUENCE</scope>
    <source>
        <strain evidence="11">USNM1676648</strain>
        <tissue evidence="11">Polyp</tissue>
    </source>
</reference>
<dbReference type="InterPro" id="IPR033699">
    <property type="entry name" value="POLO_box_Plk4_1"/>
</dbReference>
<feature type="compositionally biased region" description="Basic and acidic residues" evidence="7">
    <location>
        <begin position="9"/>
        <end position="23"/>
    </location>
</feature>
<keyword evidence="4 11" id="KW-0418">Kinase</keyword>
<dbReference type="SUPFAM" id="SSF82615">
    <property type="entry name" value="Polo-box domain"/>
    <property type="match status" value="1"/>
</dbReference>
<dbReference type="PROSITE" id="PS50078">
    <property type="entry name" value="POLO_BOX"/>
    <property type="match status" value="1"/>
</dbReference>
<dbReference type="PROSITE" id="PS51984">
    <property type="entry name" value="CPB1"/>
    <property type="match status" value="1"/>
</dbReference>
<feature type="compositionally biased region" description="Polar residues" evidence="7">
    <location>
        <begin position="268"/>
        <end position="278"/>
    </location>
</feature>
<evidence type="ECO:0000256" key="7">
    <source>
        <dbReference type="SAM" id="MobiDB-lite"/>
    </source>
</evidence>
<protein>
    <submittedName>
        <fullName evidence="11">Serine/threonine-protein kinase plk4</fullName>
        <ecNumber evidence="11">2.7.11.21</ecNumber>
    </submittedName>
</protein>
<feature type="domain" description="Cryptic POLO box 1 (CPB1)" evidence="9">
    <location>
        <begin position="26"/>
        <end position="143"/>
    </location>
</feature>
<accession>A0A9X0DAP4</accession>
<evidence type="ECO:0000256" key="3">
    <source>
        <dbReference type="ARBA" id="ARBA00022741"/>
    </source>
</evidence>
<dbReference type="Gene3D" id="3.30.1120.120">
    <property type="match status" value="1"/>
</dbReference>
<dbReference type="Pfam" id="PF01179">
    <property type="entry name" value="Cu_amine_oxid"/>
    <property type="match status" value="1"/>
</dbReference>
<keyword evidence="6" id="KW-0832">Ubl conjugation</keyword>
<dbReference type="GO" id="GO:0009308">
    <property type="term" value="P:amine metabolic process"/>
    <property type="evidence" value="ECO:0007669"/>
    <property type="project" value="InterPro"/>
</dbReference>
<dbReference type="FunFam" id="3.30.1120.120:FF:000001">
    <property type="entry name" value="serine/threonine-protein kinase PLK4 isoform X2"/>
    <property type="match status" value="1"/>
</dbReference>
<evidence type="ECO:0000256" key="5">
    <source>
        <dbReference type="ARBA" id="ARBA00022840"/>
    </source>
</evidence>
<dbReference type="CDD" id="cd13116">
    <property type="entry name" value="POLO_box_Plk4_3"/>
    <property type="match status" value="1"/>
</dbReference>
<dbReference type="SUPFAM" id="SSF49998">
    <property type="entry name" value="Amine oxidase catalytic domain"/>
    <property type="match status" value="1"/>
</dbReference>
<dbReference type="Gene3D" id="3.30.1120.130">
    <property type="match status" value="1"/>
</dbReference>
<dbReference type="InterPro" id="IPR033696">
    <property type="entry name" value="POLO_box_Plk4_C"/>
</dbReference>
<sequence>MPVTQGGGEQRKKNQRNKSDMSRSKSLGDIVEPLNSERLRPIRQKTRTAVISIIDDGEVCLEFFHHKNGEDRVFEVLRISQNGMKISVYQPNGKSGVPLSLQPPSPPPGGCESTRTYLFSNLPSKYWKKYQYTTRFVHLVRKKTPKVTMYSKHARCMLMENTPHADFEVCFYNGAKVHQSQECTRIIEPGGVSYTLESVGGLEERVIRKEESSSNGGQYFPFTVCRKPPVSRKPPKGGDVQTEAHYSSWARSKVNRRSVSCGDESETTSRSQCGQERRNQQSQLTAKCVSRQGSTVSPSSQVIKSVFVQGVGWASQLSTGEVWVQYNDGSQMVIQSSVTSIKYTDSQGTITSSNRCADCLKSDLMTKESCIELSLQEAAAFYSGWIPMQMLADYLDAGWGMGSNTFELVPGIGLPQHWPHFFDAVHFVSSNEPAKL</sequence>
<dbReference type="InterPro" id="IPR033698">
    <property type="entry name" value="POLO_box_Plk4_2"/>
</dbReference>
<keyword evidence="1" id="KW-0723">Serine/threonine-protein kinase</keyword>
<dbReference type="PANTHER" id="PTHR24345:SF91">
    <property type="entry name" value="SERINE_THREONINE-PROTEIN KINASE PLK4"/>
    <property type="match status" value="1"/>
</dbReference>
<keyword evidence="12" id="KW-1185">Reference proteome</keyword>
<dbReference type="InterPro" id="IPR036460">
    <property type="entry name" value="Cu_amine_oxidase_C_sf"/>
</dbReference>
<dbReference type="InterPro" id="IPR000959">
    <property type="entry name" value="POLO_box_dom"/>
</dbReference>
<keyword evidence="2 11" id="KW-0808">Transferase</keyword>
<evidence type="ECO:0000256" key="4">
    <source>
        <dbReference type="ARBA" id="ARBA00022777"/>
    </source>
</evidence>
<dbReference type="PANTHER" id="PTHR24345">
    <property type="entry name" value="SERINE/THREONINE-PROTEIN KINASE PLK"/>
    <property type="match status" value="1"/>
</dbReference>
<dbReference type="Proteomes" id="UP001163046">
    <property type="component" value="Unassembled WGS sequence"/>
</dbReference>
<dbReference type="GO" id="GO:0005524">
    <property type="term" value="F:ATP binding"/>
    <property type="evidence" value="ECO:0007669"/>
    <property type="project" value="UniProtKB-KW"/>
</dbReference>
<evidence type="ECO:0000313" key="11">
    <source>
        <dbReference type="EMBL" id="KAJ7392970.1"/>
    </source>
</evidence>
<dbReference type="GO" id="GO:0005507">
    <property type="term" value="F:copper ion binding"/>
    <property type="evidence" value="ECO:0007669"/>
    <property type="project" value="InterPro"/>
</dbReference>
<keyword evidence="3" id="KW-0547">Nucleotide-binding</keyword>
<comment type="caution">
    <text evidence="11">The sequence shown here is derived from an EMBL/GenBank/DDBJ whole genome shotgun (WGS) entry which is preliminary data.</text>
</comment>
<feature type="domain" description="Cryptic POLO box 2 (CPB2)" evidence="10">
    <location>
        <begin position="144"/>
        <end position="321"/>
    </location>
</feature>
<dbReference type="Pfam" id="PF18190">
    <property type="entry name" value="Plk4_PB1"/>
    <property type="match status" value="1"/>
</dbReference>
<dbReference type="Pfam" id="PF18409">
    <property type="entry name" value="Plk4_PB2"/>
    <property type="match status" value="1"/>
</dbReference>
<dbReference type="PROSITE" id="PS51985">
    <property type="entry name" value="CPB2"/>
    <property type="match status" value="1"/>
</dbReference>
<dbReference type="AlphaFoldDB" id="A0A9X0DAP4"/>
<evidence type="ECO:0000313" key="12">
    <source>
        <dbReference type="Proteomes" id="UP001163046"/>
    </source>
</evidence>
<evidence type="ECO:0000259" key="8">
    <source>
        <dbReference type="PROSITE" id="PS50078"/>
    </source>
</evidence>
<dbReference type="EMBL" id="MU825399">
    <property type="protein sequence ID" value="KAJ7392970.1"/>
    <property type="molecule type" value="Genomic_DNA"/>
</dbReference>
<dbReference type="GO" id="GO:0004674">
    <property type="term" value="F:protein serine/threonine kinase activity"/>
    <property type="evidence" value="ECO:0007669"/>
    <property type="project" value="UniProtKB-KW"/>
</dbReference>
<evidence type="ECO:0000259" key="9">
    <source>
        <dbReference type="PROSITE" id="PS51984"/>
    </source>
</evidence>
<dbReference type="GO" id="GO:0005634">
    <property type="term" value="C:nucleus"/>
    <property type="evidence" value="ECO:0007669"/>
    <property type="project" value="TreeGrafter"/>
</dbReference>
<dbReference type="GO" id="GO:0008131">
    <property type="term" value="F:primary methylamine oxidase activity"/>
    <property type="evidence" value="ECO:0007669"/>
    <property type="project" value="InterPro"/>
</dbReference>
<dbReference type="EC" id="2.7.11.21" evidence="11"/>
<evidence type="ECO:0000256" key="6">
    <source>
        <dbReference type="ARBA" id="ARBA00022843"/>
    </source>
</evidence>
<keyword evidence="5" id="KW-0067">ATP-binding</keyword>
<feature type="region of interest" description="Disordered" evidence="7">
    <location>
        <begin position="1"/>
        <end position="32"/>
    </location>
</feature>